<keyword evidence="1" id="KW-0812">Transmembrane</keyword>
<dbReference type="OrthoDB" id="7057004at2"/>
<protein>
    <submittedName>
        <fullName evidence="2">DUF1275 domain-containing protein</fullName>
    </submittedName>
</protein>
<dbReference type="PANTHER" id="PTHR37314:SF4">
    <property type="entry name" value="UPF0700 TRANSMEMBRANE PROTEIN YOAK"/>
    <property type="match status" value="1"/>
</dbReference>
<evidence type="ECO:0000313" key="2">
    <source>
        <dbReference type="EMBL" id="RPA57806.1"/>
    </source>
</evidence>
<dbReference type="RefSeq" id="WP_123932158.1">
    <property type="nucleotide sequence ID" value="NZ_JBPSDP010000015.1"/>
</dbReference>
<dbReference type="PANTHER" id="PTHR37314">
    <property type="entry name" value="SLR0142 PROTEIN"/>
    <property type="match status" value="1"/>
</dbReference>
<sequence>MPTVQTSSSLRFAFLVTCAGGFLDSYTYLARGGAFATAQTGNVVFFAVEIAQRHPMHALAHVWPILAFLVGIGAAVHIRKGRLDRVLPHPIRLTVALQAAILAIVGFIPSSAPHYSVTIPIAFVAAMHIEMFRNVAGHNYVAIATTGNLMRLVEAAHGVAVDRDQESRRPLAIYLGVVGIFAGGALVGALATQLIGVHAAWIPAAFLGVTLALFIWDERDTPGDTETDESTP</sequence>
<keyword evidence="1" id="KW-0472">Membrane</keyword>
<reference evidence="2 3" key="1">
    <citation type="submission" date="2018-11" db="EMBL/GenBank/DDBJ databases">
        <title>Draft genome sequence of Gordonia sp. RS15-1S isolated from rice stems.</title>
        <authorList>
            <person name="Muangham S."/>
        </authorList>
    </citation>
    <scope>NUCLEOTIDE SEQUENCE [LARGE SCALE GENOMIC DNA]</scope>
    <source>
        <strain evidence="2 3">RS15-1S</strain>
    </source>
</reference>
<feature type="transmembrane region" description="Helical" evidence="1">
    <location>
        <begin position="56"/>
        <end position="78"/>
    </location>
</feature>
<organism evidence="2 3">
    <name type="scientific">Gordonia oryzae</name>
    <dbReference type="NCBI Taxonomy" id="2487349"/>
    <lineage>
        <taxon>Bacteria</taxon>
        <taxon>Bacillati</taxon>
        <taxon>Actinomycetota</taxon>
        <taxon>Actinomycetes</taxon>
        <taxon>Mycobacteriales</taxon>
        <taxon>Gordoniaceae</taxon>
        <taxon>Gordonia</taxon>
    </lineage>
</organism>
<dbReference type="AlphaFoldDB" id="A0A3N4GB60"/>
<keyword evidence="1" id="KW-1133">Transmembrane helix</keyword>
<accession>A0A3N4GB60</accession>
<dbReference type="EMBL" id="RKMH01000014">
    <property type="protein sequence ID" value="RPA57806.1"/>
    <property type="molecule type" value="Genomic_DNA"/>
</dbReference>
<name>A0A3N4GB60_9ACTN</name>
<evidence type="ECO:0000313" key="3">
    <source>
        <dbReference type="Proteomes" id="UP000267536"/>
    </source>
</evidence>
<dbReference type="InterPro" id="IPR010699">
    <property type="entry name" value="DUF1275"/>
</dbReference>
<gene>
    <name evidence="2" type="ORF">EF294_17145</name>
</gene>
<feature type="transmembrane region" description="Helical" evidence="1">
    <location>
        <begin position="197"/>
        <end position="216"/>
    </location>
</feature>
<comment type="caution">
    <text evidence="2">The sequence shown here is derived from an EMBL/GenBank/DDBJ whole genome shotgun (WGS) entry which is preliminary data.</text>
</comment>
<dbReference type="Proteomes" id="UP000267536">
    <property type="component" value="Unassembled WGS sequence"/>
</dbReference>
<feature type="transmembrane region" description="Helical" evidence="1">
    <location>
        <begin position="171"/>
        <end position="191"/>
    </location>
</feature>
<keyword evidence="3" id="KW-1185">Reference proteome</keyword>
<dbReference type="Pfam" id="PF06912">
    <property type="entry name" value="DUF1275"/>
    <property type="match status" value="1"/>
</dbReference>
<evidence type="ECO:0000256" key="1">
    <source>
        <dbReference type="SAM" id="Phobius"/>
    </source>
</evidence>
<proteinExistence type="predicted"/>